<dbReference type="EMBL" id="JARJCW010000004">
    <property type="protein sequence ID" value="KAJ7225693.1"/>
    <property type="molecule type" value="Genomic_DNA"/>
</dbReference>
<dbReference type="Gene3D" id="1.10.150.750">
    <property type="match status" value="1"/>
</dbReference>
<protein>
    <submittedName>
        <fullName evidence="1">Uncharacterized protein</fullName>
    </submittedName>
</protein>
<comment type="caution">
    <text evidence="1">The sequence shown here is derived from an EMBL/GenBank/DDBJ whole genome shotgun (WGS) entry which is preliminary data.</text>
</comment>
<evidence type="ECO:0000313" key="1">
    <source>
        <dbReference type="EMBL" id="KAJ7225693.1"/>
    </source>
</evidence>
<proteinExistence type="predicted"/>
<accession>A0AAD7E3I9</accession>
<keyword evidence="2" id="KW-1185">Reference proteome</keyword>
<evidence type="ECO:0000313" key="2">
    <source>
        <dbReference type="Proteomes" id="UP001219525"/>
    </source>
</evidence>
<dbReference type="Proteomes" id="UP001219525">
    <property type="component" value="Unassembled WGS sequence"/>
</dbReference>
<organism evidence="1 2">
    <name type="scientific">Mycena pura</name>
    <dbReference type="NCBI Taxonomy" id="153505"/>
    <lineage>
        <taxon>Eukaryota</taxon>
        <taxon>Fungi</taxon>
        <taxon>Dikarya</taxon>
        <taxon>Basidiomycota</taxon>
        <taxon>Agaricomycotina</taxon>
        <taxon>Agaricomycetes</taxon>
        <taxon>Agaricomycetidae</taxon>
        <taxon>Agaricales</taxon>
        <taxon>Marasmiineae</taxon>
        <taxon>Mycenaceae</taxon>
        <taxon>Mycena</taxon>
    </lineage>
</organism>
<reference evidence="1" key="1">
    <citation type="submission" date="2023-03" db="EMBL/GenBank/DDBJ databases">
        <title>Massive genome expansion in bonnet fungi (Mycena s.s.) driven by repeated elements and novel gene families across ecological guilds.</title>
        <authorList>
            <consortium name="Lawrence Berkeley National Laboratory"/>
            <person name="Harder C.B."/>
            <person name="Miyauchi S."/>
            <person name="Viragh M."/>
            <person name="Kuo A."/>
            <person name="Thoen E."/>
            <person name="Andreopoulos B."/>
            <person name="Lu D."/>
            <person name="Skrede I."/>
            <person name="Drula E."/>
            <person name="Henrissat B."/>
            <person name="Morin E."/>
            <person name="Kohler A."/>
            <person name="Barry K."/>
            <person name="LaButti K."/>
            <person name="Morin E."/>
            <person name="Salamov A."/>
            <person name="Lipzen A."/>
            <person name="Mereny Z."/>
            <person name="Hegedus B."/>
            <person name="Baldrian P."/>
            <person name="Stursova M."/>
            <person name="Weitz H."/>
            <person name="Taylor A."/>
            <person name="Grigoriev I.V."/>
            <person name="Nagy L.G."/>
            <person name="Martin F."/>
            <person name="Kauserud H."/>
        </authorList>
    </citation>
    <scope>NUCLEOTIDE SEQUENCE</scope>
    <source>
        <strain evidence="1">9144</strain>
    </source>
</reference>
<name>A0AAD7E3I9_9AGAR</name>
<sequence length="76" mass="8558">MSFGGTLIKPRGPFSRHFDRNEVVSFYLESECEVKKRTTGVPYADIMANTYDDIALRLGIEPTRIDSLLFGKSIAD</sequence>
<gene>
    <name evidence="1" type="ORF">GGX14DRAFT_556452</name>
</gene>
<dbReference type="AlphaFoldDB" id="A0AAD7E3I9"/>